<name>A0A0C3IJ95_PISTI</name>
<gene>
    <name evidence="2" type="ORF">M404DRAFT_920709</name>
</gene>
<evidence type="ECO:0000313" key="2">
    <source>
        <dbReference type="EMBL" id="KIN97067.1"/>
    </source>
</evidence>
<dbReference type="AlphaFoldDB" id="A0A0C3IJ95"/>
<protein>
    <submittedName>
        <fullName evidence="2">Uncharacterized protein</fullName>
    </submittedName>
</protein>
<dbReference type="HOGENOM" id="CLU_2961845_0_0_1"/>
<reference evidence="2 3" key="1">
    <citation type="submission" date="2014-04" db="EMBL/GenBank/DDBJ databases">
        <authorList>
            <consortium name="DOE Joint Genome Institute"/>
            <person name="Kuo A."/>
            <person name="Kohler A."/>
            <person name="Costa M.D."/>
            <person name="Nagy L.G."/>
            <person name="Floudas D."/>
            <person name="Copeland A."/>
            <person name="Barry K.W."/>
            <person name="Cichocki N."/>
            <person name="Veneault-Fourrey C."/>
            <person name="LaButti K."/>
            <person name="Lindquist E.A."/>
            <person name="Lipzen A."/>
            <person name="Lundell T."/>
            <person name="Morin E."/>
            <person name="Murat C."/>
            <person name="Sun H."/>
            <person name="Tunlid A."/>
            <person name="Henrissat B."/>
            <person name="Grigoriev I.V."/>
            <person name="Hibbett D.S."/>
            <person name="Martin F."/>
            <person name="Nordberg H.P."/>
            <person name="Cantor M.N."/>
            <person name="Hua S.X."/>
        </authorList>
    </citation>
    <scope>NUCLEOTIDE SEQUENCE [LARGE SCALE GENOMIC DNA]</scope>
    <source>
        <strain evidence="2 3">Marx 270</strain>
    </source>
</reference>
<feature type="region of interest" description="Disordered" evidence="1">
    <location>
        <begin position="1"/>
        <end position="26"/>
    </location>
</feature>
<evidence type="ECO:0000313" key="3">
    <source>
        <dbReference type="Proteomes" id="UP000054217"/>
    </source>
</evidence>
<organism evidence="2 3">
    <name type="scientific">Pisolithus tinctorius Marx 270</name>
    <dbReference type="NCBI Taxonomy" id="870435"/>
    <lineage>
        <taxon>Eukaryota</taxon>
        <taxon>Fungi</taxon>
        <taxon>Dikarya</taxon>
        <taxon>Basidiomycota</taxon>
        <taxon>Agaricomycotina</taxon>
        <taxon>Agaricomycetes</taxon>
        <taxon>Agaricomycetidae</taxon>
        <taxon>Boletales</taxon>
        <taxon>Sclerodermatineae</taxon>
        <taxon>Pisolithaceae</taxon>
        <taxon>Pisolithus</taxon>
    </lineage>
</organism>
<dbReference type="InParanoid" id="A0A0C3IJ95"/>
<sequence>MCPLQNIAASSSPAPRPPYYNRTSAARRLSDNRAKRVYRHFDNATVVTVLACKNMALFY</sequence>
<accession>A0A0C3IJ95</accession>
<dbReference type="Proteomes" id="UP000054217">
    <property type="component" value="Unassembled WGS sequence"/>
</dbReference>
<keyword evidence="3" id="KW-1185">Reference proteome</keyword>
<proteinExistence type="predicted"/>
<dbReference type="EMBL" id="KN832035">
    <property type="protein sequence ID" value="KIN97067.1"/>
    <property type="molecule type" value="Genomic_DNA"/>
</dbReference>
<reference evidence="3" key="2">
    <citation type="submission" date="2015-01" db="EMBL/GenBank/DDBJ databases">
        <title>Evolutionary Origins and Diversification of the Mycorrhizal Mutualists.</title>
        <authorList>
            <consortium name="DOE Joint Genome Institute"/>
            <consortium name="Mycorrhizal Genomics Consortium"/>
            <person name="Kohler A."/>
            <person name="Kuo A."/>
            <person name="Nagy L.G."/>
            <person name="Floudas D."/>
            <person name="Copeland A."/>
            <person name="Barry K.W."/>
            <person name="Cichocki N."/>
            <person name="Veneault-Fourrey C."/>
            <person name="LaButti K."/>
            <person name="Lindquist E.A."/>
            <person name="Lipzen A."/>
            <person name="Lundell T."/>
            <person name="Morin E."/>
            <person name="Murat C."/>
            <person name="Riley R."/>
            <person name="Ohm R."/>
            <person name="Sun H."/>
            <person name="Tunlid A."/>
            <person name="Henrissat B."/>
            <person name="Grigoriev I.V."/>
            <person name="Hibbett D.S."/>
            <person name="Martin F."/>
        </authorList>
    </citation>
    <scope>NUCLEOTIDE SEQUENCE [LARGE SCALE GENOMIC DNA]</scope>
    <source>
        <strain evidence="3">Marx 270</strain>
    </source>
</reference>
<evidence type="ECO:0000256" key="1">
    <source>
        <dbReference type="SAM" id="MobiDB-lite"/>
    </source>
</evidence>